<keyword evidence="2" id="KW-1185">Reference proteome</keyword>
<name>A0ACC6KRW0_9SPHI</name>
<accession>A0ACC6KRW0</accession>
<dbReference type="EMBL" id="JAVDTF010000001">
    <property type="protein sequence ID" value="MDR6781962.1"/>
    <property type="molecule type" value="Genomic_DNA"/>
</dbReference>
<organism evidence="1 2">
    <name type="scientific">Pedobacter africanus</name>
    <dbReference type="NCBI Taxonomy" id="151894"/>
    <lineage>
        <taxon>Bacteria</taxon>
        <taxon>Pseudomonadati</taxon>
        <taxon>Bacteroidota</taxon>
        <taxon>Sphingobacteriia</taxon>
        <taxon>Sphingobacteriales</taxon>
        <taxon>Sphingobacteriaceae</taxon>
        <taxon>Pedobacter</taxon>
    </lineage>
</organism>
<sequence>MKRSVAFMALLSFSTILLSCGGKKDNPKPEPPATESSWKLGNYTYARGASSQTVTSDLAGMTVTTSGDGGNHGVYSGSALTLVFKASLGAGTYALTTSTIMSANPTVRYMTLLCTVGTAVTTGAVNYSATETSGGTAEVTVDSNGKYHVNINTPVTLVKTLVTGGGIPGAPATYTLTVKNAY</sequence>
<comment type="caution">
    <text evidence="1">The sequence shown here is derived from an EMBL/GenBank/DDBJ whole genome shotgun (WGS) entry which is preliminary data.</text>
</comment>
<proteinExistence type="predicted"/>
<reference evidence="1" key="1">
    <citation type="submission" date="2023-07" db="EMBL/GenBank/DDBJ databases">
        <title>Sorghum-associated microbial communities from plants grown in Nebraska, USA.</title>
        <authorList>
            <person name="Schachtman D."/>
        </authorList>
    </citation>
    <scope>NUCLEOTIDE SEQUENCE</scope>
    <source>
        <strain evidence="1">2697</strain>
    </source>
</reference>
<gene>
    <name evidence="1" type="ORF">J2X78_000514</name>
</gene>
<protein>
    <submittedName>
        <fullName evidence="1">Uncharacterized protein</fullName>
    </submittedName>
</protein>
<dbReference type="Proteomes" id="UP001246858">
    <property type="component" value="Unassembled WGS sequence"/>
</dbReference>
<evidence type="ECO:0000313" key="2">
    <source>
        <dbReference type="Proteomes" id="UP001246858"/>
    </source>
</evidence>
<evidence type="ECO:0000313" key="1">
    <source>
        <dbReference type="EMBL" id="MDR6781962.1"/>
    </source>
</evidence>